<protein>
    <submittedName>
        <fullName evidence="1">Uncharacterized protein</fullName>
    </submittedName>
</protein>
<comment type="caution">
    <text evidence="1">The sequence shown here is derived from an EMBL/GenBank/DDBJ whole genome shotgun (WGS) entry which is preliminary data.</text>
</comment>
<dbReference type="EMBL" id="CM045763">
    <property type="protein sequence ID" value="KAI8023100.1"/>
    <property type="molecule type" value="Genomic_DNA"/>
</dbReference>
<keyword evidence="2" id="KW-1185">Reference proteome</keyword>
<sequence>MAEESFLDLKPNFRKVREKLLFCNKWRIRFLMVGMSKKKLVKMCYKNDIGQTFNSEQDLMRYINYAKRAKVSIYAPNYTPLTAGTSRGRKKQRPNPPKVRKEAEKEAAGKQCSKGLMHASNESDEESNNPEVLSLPSELPKKVRHDEFSNSTSVFDDEVAEFHLSNYYQ</sequence>
<evidence type="ECO:0000313" key="2">
    <source>
        <dbReference type="Proteomes" id="UP001060215"/>
    </source>
</evidence>
<accession>A0ACC0IDZ8</accession>
<reference evidence="1 2" key="1">
    <citation type="journal article" date="2022" name="Plant J.">
        <title>Chromosome-level genome of Camellia lanceoleosa provides a valuable resource for understanding genome evolution and self-incompatibility.</title>
        <authorList>
            <person name="Gong W."/>
            <person name="Xiao S."/>
            <person name="Wang L."/>
            <person name="Liao Z."/>
            <person name="Chang Y."/>
            <person name="Mo W."/>
            <person name="Hu G."/>
            <person name="Li W."/>
            <person name="Zhao G."/>
            <person name="Zhu H."/>
            <person name="Hu X."/>
            <person name="Ji K."/>
            <person name="Xiang X."/>
            <person name="Song Q."/>
            <person name="Yuan D."/>
            <person name="Jin S."/>
            <person name="Zhang L."/>
        </authorList>
    </citation>
    <scope>NUCLEOTIDE SEQUENCE [LARGE SCALE GENOMIC DNA]</scope>
    <source>
        <strain evidence="1">SQ_2022a</strain>
    </source>
</reference>
<proteinExistence type="predicted"/>
<name>A0ACC0IDZ8_9ERIC</name>
<dbReference type="Proteomes" id="UP001060215">
    <property type="component" value="Chromosome 6"/>
</dbReference>
<organism evidence="1 2">
    <name type="scientific">Camellia lanceoleosa</name>
    <dbReference type="NCBI Taxonomy" id="1840588"/>
    <lineage>
        <taxon>Eukaryota</taxon>
        <taxon>Viridiplantae</taxon>
        <taxon>Streptophyta</taxon>
        <taxon>Embryophyta</taxon>
        <taxon>Tracheophyta</taxon>
        <taxon>Spermatophyta</taxon>
        <taxon>Magnoliopsida</taxon>
        <taxon>eudicotyledons</taxon>
        <taxon>Gunneridae</taxon>
        <taxon>Pentapetalae</taxon>
        <taxon>asterids</taxon>
        <taxon>Ericales</taxon>
        <taxon>Theaceae</taxon>
        <taxon>Camellia</taxon>
    </lineage>
</organism>
<evidence type="ECO:0000313" key="1">
    <source>
        <dbReference type="EMBL" id="KAI8023100.1"/>
    </source>
</evidence>
<gene>
    <name evidence="1" type="ORF">LOK49_LG03G02314</name>
</gene>